<dbReference type="InterPro" id="IPR006222">
    <property type="entry name" value="GCVT_N"/>
</dbReference>
<feature type="domain" description="FAD dependent oxidoreductase central" evidence="5">
    <location>
        <begin position="392"/>
        <end position="446"/>
    </location>
</feature>
<dbReference type="Pfam" id="PF16350">
    <property type="entry name" value="FAO_M"/>
    <property type="match status" value="1"/>
</dbReference>
<dbReference type="PANTHER" id="PTHR43757:SF2">
    <property type="entry name" value="AMINOMETHYLTRANSFERASE, MITOCHONDRIAL"/>
    <property type="match status" value="1"/>
</dbReference>
<evidence type="ECO:0000259" key="4">
    <source>
        <dbReference type="Pfam" id="PF08669"/>
    </source>
</evidence>
<comment type="caution">
    <text evidence="6">The sequence shown here is derived from an EMBL/GenBank/DDBJ whole genome shotgun (WGS) entry which is preliminary data.</text>
</comment>
<organism evidence="6 7">
    <name type="scientific">Amycolatopsis cihanbeyliensis</name>
    <dbReference type="NCBI Taxonomy" id="1128664"/>
    <lineage>
        <taxon>Bacteria</taxon>
        <taxon>Bacillati</taxon>
        <taxon>Actinomycetota</taxon>
        <taxon>Actinomycetes</taxon>
        <taxon>Pseudonocardiales</taxon>
        <taxon>Pseudonocardiaceae</taxon>
        <taxon>Amycolatopsis</taxon>
    </lineage>
</organism>
<dbReference type="RefSeq" id="WP_141996207.1">
    <property type="nucleotide sequence ID" value="NZ_VFML01000001.1"/>
</dbReference>
<evidence type="ECO:0000313" key="7">
    <source>
        <dbReference type="Proteomes" id="UP000320876"/>
    </source>
</evidence>
<dbReference type="Gene3D" id="2.40.30.110">
    <property type="entry name" value="Aminomethyltransferase beta-barrel domains"/>
    <property type="match status" value="1"/>
</dbReference>
<dbReference type="EMBL" id="VFML01000001">
    <property type="protein sequence ID" value="TQJ01395.1"/>
    <property type="molecule type" value="Genomic_DNA"/>
</dbReference>
<evidence type="ECO:0000256" key="1">
    <source>
        <dbReference type="ARBA" id="ARBA00008609"/>
    </source>
</evidence>
<evidence type="ECO:0000259" key="5">
    <source>
        <dbReference type="Pfam" id="PF16350"/>
    </source>
</evidence>
<protein>
    <submittedName>
        <fullName evidence="6">Dimethylglycine oxidase</fullName>
    </submittedName>
</protein>
<dbReference type="InterPro" id="IPR027266">
    <property type="entry name" value="TrmE/GcvT-like"/>
</dbReference>
<comment type="similarity">
    <text evidence="1">Belongs to the GcvT family.</text>
</comment>
<dbReference type="InterPro" id="IPR028896">
    <property type="entry name" value="GcvT/YgfZ/DmdA"/>
</dbReference>
<reference evidence="6 7" key="1">
    <citation type="submission" date="2019-06" db="EMBL/GenBank/DDBJ databases">
        <title>Sequencing the genomes of 1000 actinobacteria strains.</title>
        <authorList>
            <person name="Klenk H.-P."/>
        </authorList>
    </citation>
    <scope>NUCLEOTIDE SEQUENCE [LARGE SCALE GENOMIC DNA]</scope>
    <source>
        <strain evidence="6 7">DSM 45679</strain>
    </source>
</reference>
<name>A0A542DE88_AMYCI</name>
<dbReference type="InterPro" id="IPR032503">
    <property type="entry name" value="FAO_M"/>
</dbReference>
<dbReference type="Gene3D" id="3.30.1360.120">
    <property type="entry name" value="Probable tRNA modification gtpase trme, domain 1"/>
    <property type="match status" value="1"/>
</dbReference>
<dbReference type="InterPro" id="IPR013977">
    <property type="entry name" value="GcvT_C"/>
</dbReference>
<dbReference type="SUPFAM" id="SSF51905">
    <property type="entry name" value="FAD/NAD(P)-binding domain"/>
    <property type="match status" value="1"/>
</dbReference>
<dbReference type="InterPro" id="IPR029043">
    <property type="entry name" value="GcvT/YgfZ_C"/>
</dbReference>
<dbReference type="SUPFAM" id="SSF103025">
    <property type="entry name" value="Folate-binding domain"/>
    <property type="match status" value="1"/>
</dbReference>
<accession>A0A542DE88</accession>
<dbReference type="InterPro" id="IPR036188">
    <property type="entry name" value="FAD/NAD-bd_sf"/>
</dbReference>
<dbReference type="PANTHER" id="PTHR43757">
    <property type="entry name" value="AMINOMETHYLTRANSFERASE"/>
    <property type="match status" value="1"/>
</dbReference>
<feature type="domain" description="Aminomethyltransferase C-terminal" evidence="4">
    <location>
        <begin position="744"/>
        <end position="827"/>
    </location>
</feature>
<feature type="domain" description="FAD dependent oxidoreductase" evidence="2">
    <location>
        <begin position="15"/>
        <end position="388"/>
    </location>
</feature>
<dbReference type="Pfam" id="PF01571">
    <property type="entry name" value="GCV_T"/>
    <property type="match status" value="1"/>
</dbReference>
<dbReference type="AlphaFoldDB" id="A0A542DE88"/>
<dbReference type="Gene3D" id="3.30.9.10">
    <property type="entry name" value="D-Amino Acid Oxidase, subunit A, domain 2"/>
    <property type="match status" value="1"/>
</dbReference>
<dbReference type="SUPFAM" id="SSF54373">
    <property type="entry name" value="FAD-linked reductases, C-terminal domain"/>
    <property type="match status" value="1"/>
</dbReference>
<proteinExistence type="inferred from homology"/>
<dbReference type="Gene3D" id="3.30.70.1400">
    <property type="entry name" value="Aminomethyltransferase beta-barrel domains"/>
    <property type="match status" value="1"/>
</dbReference>
<sequence>MDSALDSTDSSTHTLVIGAGIVGCSTAYHLAQLGMTDVTVVEQGPLFATGGSSSHAPGLVFQTSPSQLLTQLADYTVRRYAAETLDGLPCFHQVGGIEVATTPERWEELKRRHGLATAWGVAGELIGPREAREAIDLLDEDRVYGGLHVPSDGVAKPVRAAEAMAREAQRRGVRFLGNTEVTGFDLAGGHIRAVHTSRGTIAVRRVLCCAGIWGPRIGAMAGVSIPVLPLAHQYAVTSPVPGLPPDGTEVGEPILRHQDSSMYFRRIHDRYGVGSYQHRVIPVGQEDILATAAQGNGAEAPSEGGGWKGMASVHGFTPRDFAKPWSDARALLPRLGGAEVSEGMNGLFLFTSDGMPVLGPSAEVENFWLGEAVWITHAGGVGLALAEWMTGGAPSFDLRAADVRRFESFAHSPVYVRERAAQNFREVYDIIHPQQPSERARPLRTSPFYGRQRELGAFFLEANGWERPHWYESNAAEVAGRDIARPGPWAGRYFSPIIGAEHRATRERVGLYDMTSLTRAEVSGRGALSLLQRLTTGNLDRPPGYVTYTLMLDTHGGVRADITVARLSGDTFQVGLNGQRDVAWLRAHADETTWVRDITGGTCGIGLWGPRARDVLAPLASTDVSHESFRFFRAKRCYVGEVPVTALRLSYVGELGWELYTSAEYGLRLWDLLSTAGAEHGIIPAGRGAFNGLRLEKGYRAWGADMWSSHDPDEAGLSFAVKPDKGEFIGRDALLRRRERPVRRRLCCLRIDDGTVLMGAEPVFPAGSTPGGGSAGFTTSTGYGHSVGASLAYAWLPSELSEEGTSLEVAYFDRRHPATVVADPVLDPEMKRMRC</sequence>
<evidence type="ECO:0000259" key="3">
    <source>
        <dbReference type="Pfam" id="PF01571"/>
    </source>
</evidence>
<keyword evidence="7" id="KW-1185">Reference proteome</keyword>
<evidence type="ECO:0000313" key="6">
    <source>
        <dbReference type="EMBL" id="TQJ01395.1"/>
    </source>
</evidence>
<gene>
    <name evidence="6" type="ORF">FB471_1073</name>
</gene>
<evidence type="ECO:0000259" key="2">
    <source>
        <dbReference type="Pfam" id="PF01266"/>
    </source>
</evidence>
<dbReference type="SUPFAM" id="SSF101790">
    <property type="entry name" value="Aminomethyltransferase beta-barrel domain"/>
    <property type="match status" value="1"/>
</dbReference>
<dbReference type="Proteomes" id="UP000320876">
    <property type="component" value="Unassembled WGS sequence"/>
</dbReference>
<feature type="domain" description="GCVT N-terminal" evidence="3">
    <location>
        <begin position="448"/>
        <end position="725"/>
    </location>
</feature>
<dbReference type="Pfam" id="PF08669">
    <property type="entry name" value="GCV_T_C"/>
    <property type="match status" value="1"/>
</dbReference>
<dbReference type="Pfam" id="PF01266">
    <property type="entry name" value="DAO"/>
    <property type="match status" value="1"/>
</dbReference>
<dbReference type="InterPro" id="IPR006076">
    <property type="entry name" value="FAD-dep_OxRdtase"/>
</dbReference>
<dbReference type="OrthoDB" id="2055370at2"/>
<dbReference type="Gene3D" id="3.50.50.60">
    <property type="entry name" value="FAD/NAD(P)-binding domain"/>
    <property type="match status" value="1"/>
</dbReference>